<sequence length="70" mass="7182">MVLPVTLAAEGSLPGTNVPAGSDAQPLRVGTVRWSWPPATAAVPPRASERVRAPATAGIFIMCAEARDDG</sequence>
<evidence type="ECO:0000313" key="1">
    <source>
        <dbReference type="EMBL" id="GIM96288.1"/>
    </source>
</evidence>
<dbReference type="AlphaFoldDB" id="A0A919W9V8"/>
<reference evidence="1 2" key="1">
    <citation type="submission" date="2021-03" db="EMBL/GenBank/DDBJ databases">
        <title>Whole genome shotgun sequence of Actinoplanes toevensis NBRC 105298.</title>
        <authorList>
            <person name="Komaki H."/>
            <person name="Tamura T."/>
        </authorList>
    </citation>
    <scope>NUCLEOTIDE SEQUENCE [LARGE SCALE GENOMIC DNA]</scope>
    <source>
        <strain evidence="1 2">NBRC 105298</strain>
    </source>
</reference>
<gene>
    <name evidence="1" type="ORF">Ato02nite_080810</name>
</gene>
<name>A0A919W9V8_9ACTN</name>
<dbReference type="EMBL" id="BOQN01000112">
    <property type="protein sequence ID" value="GIM96288.1"/>
    <property type="molecule type" value="Genomic_DNA"/>
</dbReference>
<protein>
    <submittedName>
        <fullName evidence="1">Uncharacterized protein</fullName>
    </submittedName>
</protein>
<dbReference type="Proteomes" id="UP000677082">
    <property type="component" value="Unassembled WGS sequence"/>
</dbReference>
<accession>A0A919W9V8</accession>
<keyword evidence="2" id="KW-1185">Reference proteome</keyword>
<proteinExistence type="predicted"/>
<organism evidence="1 2">
    <name type="scientific">Paractinoplanes toevensis</name>
    <dbReference type="NCBI Taxonomy" id="571911"/>
    <lineage>
        <taxon>Bacteria</taxon>
        <taxon>Bacillati</taxon>
        <taxon>Actinomycetota</taxon>
        <taxon>Actinomycetes</taxon>
        <taxon>Micromonosporales</taxon>
        <taxon>Micromonosporaceae</taxon>
        <taxon>Paractinoplanes</taxon>
    </lineage>
</organism>
<comment type="caution">
    <text evidence="1">The sequence shown here is derived from an EMBL/GenBank/DDBJ whole genome shotgun (WGS) entry which is preliminary data.</text>
</comment>
<evidence type="ECO:0000313" key="2">
    <source>
        <dbReference type="Proteomes" id="UP000677082"/>
    </source>
</evidence>